<evidence type="ECO:0000313" key="1">
    <source>
        <dbReference type="EMBL" id="CAK8989627.1"/>
    </source>
</evidence>
<gene>
    <name evidence="1" type="ORF">SCF082_LOCUS1893</name>
</gene>
<dbReference type="Proteomes" id="UP001642464">
    <property type="component" value="Unassembled WGS sequence"/>
</dbReference>
<protein>
    <submittedName>
        <fullName evidence="1">Uncharacterized protein</fullName>
    </submittedName>
</protein>
<evidence type="ECO:0000313" key="2">
    <source>
        <dbReference type="Proteomes" id="UP001642464"/>
    </source>
</evidence>
<organism evidence="1 2">
    <name type="scientific">Durusdinium trenchii</name>
    <dbReference type="NCBI Taxonomy" id="1381693"/>
    <lineage>
        <taxon>Eukaryota</taxon>
        <taxon>Sar</taxon>
        <taxon>Alveolata</taxon>
        <taxon>Dinophyceae</taxon>
        <taxon>Suessiales</taxon>
        <taxon>Symbiodiniaceae</taxon>
        <taxon>Durusdinium</taxon>
    </lineage>
</organism>
<reference evidence="1 2" key="1">
    <citation type="submission" date="2024-02" db="EMBL/GenBank/DDBJ databases">
        <authorList>
            <person name="Chen Y."/>
            <person name="Shah S."/>
            <person name="Dougan E. K."/>
            <person name="Thang M."/>
            <person name="Chan C."/>
        </authorList>
    </citation>
    <scope>NUCLEOTIDE SEQUENCE [LARGE SCALE GENOMIC DNA]</scope>
</reference>
<keyword evidence="2" id="KW-1185">Reference proteome</keyword>
<proteinExistence type="predicted"/>
<sequence>MLQDSIRKISLEDVPAFMKLQDEFVLEHHALTQKLYDKATLTQKRTTPVSDPADPLKPGYRSRGFVLTGVVWEYLGHQEDAHLVAYKVMQRLTKSESVKSDKAILFRSEVIGEVVGIQYPDGSGPFDVTIRGWIESEQLHMVDSKSLSTWNGERFTDLIDFNEAFTSGRAAFHRKLSLVMRDVEMTKMLAKKVHPCKR</sequence>
<name>A0ABP0HIH4_9DINO</name>
<comment type="caution">
    <text evidence="1">The sequence shown here is derived from an EMBL/GenBank/DDBJ whole genome shotgun (WGS) entry which is preliminary data.</text>
</comment>
<dbReference type="EMBL" id="CAXAMM010000925">
    <property type="protein sequence ID" value="CAK8989627.1"/>
    <property type="molecule type" value="Genomic_DNA"/>
</dbReference>
<accession>A0ABP0HIH4</accession>